<reference evidence="3 4" key="1">
    <citation type="submission" date="2019-09" db="EMBL/GenBank/DDBJ databases">
        <title>Bird 10,000 Genomes (B10K) Project - Family phase.</title>
        <authorList>
            <person name="Zhang G."/>
        </authorList>
    </citation>
    <scope>NUCLEOTIDE SEQUENCE [LARGE SCALE GENOMIC DNA]</scope>
    <source>
        <strain evidence="3">B10K-DU-001-32</strain>
        <tissue evidence="3">Muscle</tissue>
    </source>
</reference>
<feature type="signal peptide" evidence="1">
    <location>
        <begin position="1"/>
        <end position="21"/>
    </location>
</feature>
<dbReference type="SMART" id="SM00329">
    <property type="entry name" value="BPI2"/>
    <property type="match status" value="1"/>
</dbReference>
<feature type="chain" id="PRO_5029648622" evidence="1">
    <location>
        <begin position="22"/>
        <end position="496"/>
    </location>
</feature>
<dbReference type="Pfam" id="PF02886">
    <property type="entry name" value="LBP_BPI_CETP_C"/>
    <property type="match status" value="1"/>
</dbReference>
<sequence length="496" mass="52289">PKMSAFWAVLLLCSLLTPSQGLGIMSSVANSNGLLSDLLGKDGVVGGLLDKDGILGGLLGKDGLVDGLLDAVLDLLIGKDGILGKNGLVGNLLGGNGGDVAGLKIMNNTLPKISLRSLRGFGHQVGFNTQLLVESMSVPGTPLCVQVEVDAVILVRDNGAALQNNKDCQTFDISIRVSTYPSIDLCHFLFPIFLLPRPKVPLLDQPLQSLLSDALQYLGAPPSHCSLKAFLPVSTAMLPLGALGDLPPFSIISGDAIQLDLNLRSSDMDGGMMAPIQVPPIAASLLLATGRPPRLSLSQRALSNLLEPAQEQGAFNINITNSMVGCDAPLQGRVGVLVAFGSPCPDLPLPLQLAKILPGSLPLELRVRVANEPMVTVMDRRATATLSASIDILSPSLQSSQKRLFSLDADIVLNVMPSVSDGKLETSLAVDRLSSSDADTRLLPLQLPQLAEWLQQVLADAYIPAVNGALRISIPLPNSLNINLRNARVDITDVRI</sequence>
<feature type="non-terminal residue" evidence="3">
    <location>
        <position position="1"/>
    </location>
</feature>
<feature type="non-terminal residue" evidence="3">
    <location>
        <position position="496"/>
    </location>
</feature>
<evidence type="ECO:0000256" key="1">
    <source>
        <dbReference type="SAM" id="SignalP"/>
    </source>
</evidence>
<dbReference type="OrthoDB" id="9905567at2759"/>
<evidence type="ECO:0000259" key="2">
    <source>
        <dbReference type="SMART" id="SM00329"/>
    </source>
</evidence>
<feature type="domain" description="Lipid-binding serum glycoprotein C-terminal" evidence="2">
    <location>
        <begin position="287"/>
        <end position="496"/>
    </location>
</feature>
<dbReference type="EMBL" id="VWZR01000177">
    <property type="protein sequence ID" value="NXH65650.1"/>
    <property type="molecule type" value="Genomic_DNA"/>
</dbReference>
<dbReference type="Proteomes" id="UP000527232">
    <property type="component" value="Unassembled WGS sequence"/>
</dbReference>
<keyword evidence="4" id="KW-1185">Reference proteome</keyword>
<dbReference type="InterPro" id="IPR051660">
    <property type="entry name" value="BPI_fold-BPI/LBP"/>
</dbReference>
<proteinExistence type="predicted"/>
<gene>
    <name evidence="3" type="primary">Bpifb3</name>
    <name evidence="3" type="ORF">HYDTET_R03161</name>
</gene>
<accession>A0A7K9LS86</accession>
<dbReference type="SUPFAM" id="SSF55394">
    <property type="entry name" value="Bactericidal permeability-increasing protein, BPI"/>
    <property type="match status" value="1"/>
</dbReference>
<keyword evidence="1" id="KW-0732">Signal</keyword>
<dbReference type="PANTHER" id="PTHR46019:SF4">
    <property type="entry name" value="BPI FOLD-CONTAINING FAMILY B MEMBER 4"/>
    <property type="match status" value="1"/>
</dbReference>
<dbReference type="InterPro" id="IPR001124">
    <property type="entry name" value="Lipid-bd_serum_glycop_C"/>
</dbReference>
<evidence type="ECO:0000313" key="4">
    <source>
        <dbReference type="Proteomes" id="UP000527232"/>
    </source>
</evidence>
<evidence type="ECO:0000313" key="3">
    <source>
        <dbReference type="EMBL" id="NXH65650.1"/>
    </source>
</evidence>
<dbReference type="Gene3D" id="3.15.20.10">
    <property type="entry name" value="Bactericidal permeability-increasing protein, domain 2"/>
    <property type="match status" value="1"/>
</dbReference>
<dbReference type="InterPro" id="IPR017943">
    <property type="entry name" value="Bactericidal_perm-incr_a/b_dom"/>
</dbReference>
<dbReference type="GO" id="GO:0008289">
    <property type="term" value="F:lipid binding"/>
    <property type="evidence" value="ECO:0007669"/>
    <property type="project" value="InterPro"/>
</dbReference>
<dbReference type="PANTHER" id="PTHR46019">
    <property type="entry name" value="BPI FOLD-CONTAINING FAMILY B MEMBER 4-RELATED"/>
    <property type="match status" value="1"/>
</dbReference>
<organism evidence="3 4">
    <name type="scientific">Oceanodroma tethys</name>
    <name type="common">Wedge-rumped storm-petrel</name>
    <name type="synonym">Hydrobates tethys</name>
    <dbReference type="NCBI Taxonomy" id="79633"/>
    <lineage>
        <taxon>Eukaryota</taxon>
        <taxon>Metazoa</taxon>
        <taxon>Chordata</taxon>
        <taxon>Craniata</taxon>
        <taxon>Vertebrata</taxon>
        <taxon>Euteleostomi</taxon>
        <taxon>Archelosauria</taxon>
        <taxon>Archosauria</taxon>
        <taxon>Dinosauria</taxon>
        <taxon>Saurischia</taxon>
        <taxon>Theropoda</taxon>
        <taxon>Coelurosauria</taxon>
        <taxon>Aves</taxon>
        <taxon>Neognathae</taxon>
        <taxon>Neoaves</taxon>
        <taxon>Aequornithes</taxon>
        <taxon>Procellariiformes</taxon>
        <taxon>Hydrobatidae</taxon>
        <taxon>Oceanodroma</taxon>
    </lineage>
</organism>
<protein>
    <submittedName>
        <fullName evidence="3">BPIB3 protein</fullName>
    </submittedName>
</protein>
<dbReference type="AlphaFoldDB" id="A0A7K9LS86"/>
<name>A0A7K9LS86_OCETE</name>
<comment type="caution">
    <text evidence="3">The sequence shown here is derived from an EMBL/GenBank/DDBJ whole genome shotgun (WGS) entry which is preliminary data.</text>
</comment>